<dbReference type="InterPro" id="IPR001610">
    <property type="entry name" value="PAC"/>
</dbReference>
<dbReference type="SUPFAM" id="SSF55874">
    <property type="entry name" value="ATPase domain of HSP90 chaperone/DNA topoisomerase II/histidine kinase"/>
    <property type="match status" value="1"/>
</dbReference>
<comment type="caution">
    <text evidence="8">The sequence shown here is derived from an EMBL/GenBank/DDBJ whole genome shotgun (WGS) entry which is preliminary data.</text>
</comment>
<evidence type="ECO:0000256" key="3">
    <source>
        <dbReference type="ARBA" id="ARBA00022553"/>
    </source>
</evidence>
<dbReference type="InterPro" id="IPR004358">
    <property type="entry name" value="Sig_transdc_His_kin-like_C"/>
</dbReference>
<proteinExistence type="predicted"/>
<dbReference type="SUPFAM" id="SSF55785">
    <property type="entry name" value="PYP-like sensor domain (PAS domain)"/>
    <property type="match status" value="2"/>
</dbReference>
<sequence length="787" mass="87315">MRLSLFIIQQKESILQQWENFARTIEPPALTMDAEALRDHASLILDTIAKDLDTQQTSLQQSQKLKGHGPRGSNETYAEIHASLRIDAGYTIDQLVSEYRALRASVLKLWMQDDDRNSLTDSDDVMRFNEVIDQALAESVARYSKIATEAVENERLRLDALLKAVPVGIAMADINGKLILANPENLRIWGDHPLFESLDEYAKWKGWWADGSEKHGQPVLPHEWALARALSGVESPRDIVEIEPFGQPGVRRTILLHATPILDAIKNVVGSVAAQVDITALRTAEAQVRESEAKFRTISDAMPQMVWSTLPNGYHDYYNQQWYDFTGVSIGAADHEEWIGLFHPDCRSRASELWLHSLATGTAYQIECQLKHFSGQYRWILARALPVCDDAGKIARWMGTCTDIHDQKLAEERLKENDRRKDEFLAMLAHELRNPLAPISAAAQLLQIVSTDEKRVKQTCEVIERQVDHMTSLVDDLLDVSRVTGGLIKIETKPQDIRNVVQEAIEQVTPLIQERRHHLTHQLTPDMAMLLGDSKRLVQILANILTNAAKYTLAGGNIRISSEVRSAHVLLEISDNGIGMESGLVARAFGLFEQAERTSDRSSGGLGLGLALVRSLVELHGGTVTCESKGAGKGSKFTVCLPRLIGSDNAGQVHQDKVQQISRSVRSLRILLVDDNVDAAKLLAMFLTELGHQVAVEHGSVGAVERAIMEKPDVCLLDIGLPEMDGNTLARQLRSVPVLADAMLIAVTGYGQPEDIKRSLEAGFDQHLVKPVNMKKLVSILDKVSCP</sequence>
<dbReference type="PROSITE" id="PS50113">
    <property type="entry name" value="PAC"/>
    <property type="match status" value="2"/>
</dbReference>
<keyword evidence="9" id="KW-1185">Reference proteome</keyword>
<dbReference type="Gene3D" id="3.40.50.2300">
    <property type="match status" value="1"/>
</dbReference>
<dbReference type="CDD" id="cd00082">
    <property type="entry name" value="HisKA"/>
    <property type="match status" value="1"/>
</dbReference>
<dbReference type="SMART" id="SM00388">
    <property type="entry name" value="HisKA"/>
    <property type="match status" value="1"/>
</dbReference>
<dbReference type="PRINTS" id="PR00344">
    <property type="entry name" value="BCTRLSENSOR"/>
</dbReference>
<dbReference type="SMART" id="SM00448">
    <property type="entry name" value="REC"/>
    <property type="match status" value="1"/>
</dbReference>
<dbReference type="PANTHER" id="PTHR43547">
    <property type="entry name" value="TWO-COMPONENT HISTIDINE KINASE"/>
    <property type="match status" value="1"/>
</dbReference>
<evidence type="ECO:0000259" key="5">
    <source>
        <dbReference type="PROSITE" id="PS50109"/>
    </source>
</evidence>
<evidence type="ECO:0000259" key="6">
    <source>
        <dbReference type="PROSITE" id="PS50110"/>
    </source>
</evidence>
<keyword evidence="8" id="KW-0067">ATP-binding</keyword>
<evidence type="ECO:0000256" key="1">
    <source>
        <dbReference type="ARBA" id="ARBA00000085"/>
    </source>
</evidence>
<dbReference type="Gene3D" id="3.30.565.10">
    <property type="entry name" value="Histidine kinase-like ATPase, C-terminal domain"/>
    <property type="match status" value="1"/>
</dbReference>
<dbReference type="PROSITE" id="PS50109">
    <property type="entry name" value="HIS_KIN"/>
    <property type="match status" value="1"/>
</dbReference>
<dbReference type="EC" id="2.7.13.3" evidence="2"/>
<dbReference type="CDD" id="cd00130">
    <property type="entry name" value="PAS"/>
    <property type="match status" value="1"/>
</dbReference>
<name>A0ABU1BMQ3_9BURK</name>
<accession>A0ABU1BMQ3</accession>
<evidence type="ECO:0000256" key="4">
    <source>
        <dbReference type="PROSITE-ProRule" id="PRU00169"/>
    </source>
</evidence>
<evidence type="ECO:0000256" key="2">
    <source>
        <dbReference type="ARBA" id="ARBA00012438"/>
    </source>
</evidence>
<dbReference type="CDD" id="cd00075">
    <property type="entry name" value="HATPase"/>
    <property type="match status" value="1"/>
</dbReference>
<dbReference type="SMART" id="SM00086">
    <property type="entry name" value="PAC"/>
    <property type="match status" value="2"/>
</dbReference>
<dbReference type="SUPFAM" id="SSF47384">
    <property type="entry name" value="Homodimeric domain of signal transducing histidine kinase"/>
    <property type="match status" value="1"/>
</dbReference>
<dbReference type="SUPFAM" id="SSF52172">
    <property type="entry name" value="CheY-like"/>
    <property type="match status" value="1"/>
</dbReference>
<dbReference type="NCBIfam" id="TIGR00229">
    <property type="entry name" value="sensory_box"/>
    <property type="match status" value="1"/>
</dbReference>
<evidence type="ECO:0000313" key="9">
    <source>
        <dbReference type="Proteomes" id="UP001225596"/>
    </source>
</evidence>
<dbReference type="InterPro" id="IPR011006">
    <property type="entry name" value="CheY-like_superfamily"/>
</dbReference>
<feature type="modified residue" description="4-aspartylphosphate" evidence="4">
    <location>
        <position position="718"/>
    </location>
</feature>
<evidence type="ECO:0000313" key="8">
    <source>
        <dbReference type="EMBL" id="MDQ9169414.1"/>
    </source>
</evidence>
<dbReference type="RefSeq" id="WP_338435305.1">
    <property type="nucleotide sequence ID" value="NZ_JAUYVH010000001.1"/>
</dbReference>
<dbReference type="Pfam" id="PF13188">
    <property type="entry name" value="PAS_8"/>
    <property type="match status" value="1"/>
</dbReference>
<dbReference type="InterPro" id="IPR003594">
    <property type="entry name" value="HATPase_dom"/>
</dbReference>
<dbReference type="Proteomes" id="UP001225596">
    <property type="component" value="Unassembled WGS sequence"/>
</dbReference>
<dbReference type="Pfam" id="PF08447">
    <property type="entry name" value="PAS_3"/>
    <property type="match status" value="1"/>
</dbReference>
<gene>
    <name evidence="8" type="ORF">Q8A64_03205</name>
</gene>
<dbReference type="InterPro" id="IPR035965">
    <property type="entry name" value="PAS-like_dom_sf"/>
</dbReference>
<organism evidence="8 9">
    <name type="scientific">Keguizhuia sedimenti</name>
    <dbReference type="NCBI Taxonomy" id="3064264"/>
    <lineage>
        <taxon>Bacteria</taxon>
        <taxon>Pseudomonadati</taxon>
        <taxon>Pseudomonadota</taxon>
        <taxon>Betaproteobacteria</taxon>
        <taxon>Burkholderiales</taxon>
        <taxon>Oxalobacteraceae</taxon>
        <taxon>Keguizhuia</taxon>
    </lineage>
</organism>
<reference evidence="8 9" key="1">
    <citation type="submission" date="2023-08" db="EMBL/GenBank/DDBJ databases">
        <title>Oxalobacteraceae gen .nov., isolated from river sludge outside the plant.</title>
        <authorList>
            <person name="Zhao S.Y."/>
        </authorList>
    </citation>
    <scope>NUCLEOTIDE SEQUENCE [LARGE SCALE GENOMIC DNA]</scope>
    <source>
        <strain evidence="8 9">R-40</strain>
    </source>
</reference>
<dbReference type="SMART" id="SM00387">
    <property type="entry name" value="HATPase_c"/>
    <property type="match status" value="1"/>
</dbReference>
<dbReference type="GO" id="GO:0005524">
    <property type="term" value="F:ATP binding"/>
    <property type="evidence" value="ECO:0007669"/>
    <property type="project" value="UniProtKB-KW"/>
</dbReference>
<dbReference type="Gene3D" id="3.30.450.20">
    <property type="entry name" value="PAS domain"/>
    <property type="match status" value="2"/>
</dbReference>
<dbReference type="Pfam" id="PF02518">
    <property type="entry name" value="HATPase_c"/>
    <property type="match status" value="1"/>
</dbReference>
<comment type="catalytic activity">
    <reaction evidence="1">
        <text>ATP + protein L-histidine = ADP + protein N-phospho-L-histidine.</text>
        <dbReference type="EC" id="2.7.13.3"/>
    </reaction>
</comment>
<dbReference type="InterPro" id="IPR013655">
    <property type="entry name" value="PAS_fold_3"/>
</dbReference>
<dbReference type="CDD" id="cd17580">
    <property type="entry name" value="REC_2_DhkD-like"/>
    <property type="match status" value="1"/>
</dbReference>
<evidence type="ECO:0000259" key="7">
    <source>
        <dbReference type="PROSITE" id="PS50113"/>
    </source>
</evidence>
<dbReference type="Pfam" id="PF00072">
    <property type="entry name" value="Response_reg"/>
    <property type="match status" value="1"/>
</dbReference>
<dbReference type="SMART" id="SM00091">
    <property type="entry name" value="PAS"/>
    <property type="match status" value="2"/>
</dbReference>
<keyword evidence="8" id="KW-0547">Nucleotide-binding</keyword>
<dbReference type="EMBL" id="JAUYVH010000001">
    <property type="protein sequence ID" value="MDQ9169414.1"/>
    <property type="molecule type" value="Genomic_DNA"/>
</dbReference>
<keyword evidence="3 4" id="KW-0597">Phosphoprotein</keyword>
<dbReference type="InterPro" id="IPR003661">
    <property type="entry name" value="HisK_dim/P_dom"/>
</dbReference>
<feature type="domain" description="Histidine kinase" evidence="5">
    <location>
        <begin position="427"/>
        <end position="645"/>
    </location>
</feature>
<protein>
    <recommendedName>
        <fullName evidence="2">histidine kinase</fullName>
        <ecNumber evidence="2">2.7.13.3</ecNumber>
    </recommendedName>
</protein>
<dbReference type="Gene3D" id="1.10.287.130">
    <property type="match status" value="1"/>
</dbReference>
<dbReference type="InterPro" id="IPR001789">
    <property type="entry name" value="Sig_transdc_resp-reg_receiver"/>
</dbReference>
<dbReference type="InterPro" id="IPR000700">
    <property type="entry name" value="PAS-assoc_C"/>
</dbReference>
<feature type="domain" description="Response regulatory" evidence="6">
    <location>
        <begin position="669"/>
        <end position="785"/>
    </location>
</feature>
<dbReference type="PANTHER" id="PTHR43547:SF2">
    <property type="entry name" value="HYBRID SIGNAL TRANSDUCTION HISTIDINE KINASE C"/>
    <property type="match status" value="1"/>
</dbReference>
<dbReference type="InterPro" id="IPR000014">
    <property type="entry name" value="PAS"/>
</dbReference>
<dbReference type="InterPro" id="IPR036890">
    <property type="entry name" value="HATPase_C_sf"/>
</dbReference>
<dbReference type="InterPro" id="IPR036097">
    <property type="entry name" value="HisK_dim/P_sf"/>
</dbReference>
<dbReference type="InterPro" id="IPR005467">
    <property type="entry name" value="His_kinase_dom"/>
</dbReference>
<feature type="domain" description="PAC" evidence="7">
    <location>
        <begin position="364"/>
        <end position="416"/>
    </location>
</feature>
<dbReference type="PROSITE" id="PS50110">
    <property type="entry name" value="RESPONSE_REGULATORY"/>
    <property type="match status" value="1"/>
</dbReference>
<feature type="domain" description="PAC" evidence="7">
    <location>
        <begin position="238"/>
        <end position="290"/>
    </location>
</feature>
<dbReference type="Pfam" id="PF00512">
    <property type="entry name" value="HisKA"/>
    <property type="match status" value="1"/>
</dbReference>